<dbReference type="Pfam" id="PF00172">
    <property type="entry name" value="Zn_clus"/>
    <property type="match status" value="1"/>
</dbReference>
<comment type="caution">
    <text evidence="9">The sequence shown here is derived from an EMBL/GenBank/DDBJ whole genome shotgun (WGS) entry which is preliminary data.</text>
</comment>
<dbReference type="SMART" id="SM00906">
    <property type="entry name" value="Fungal_trans"/>
    <property type="match status" value="1"/>
</dbReference>
<evidence type="ECO:0000256" key="6">
    <source>
        <dbReference type="ARBA" id="ARBA00023242"/>
    </source>
</evidence>
<dbReference type="Gene3D" id="4.10.240.10">
    <property type="entry name" value="Zn(2)-C6 fungal-type DNA-binding domain"/>
    <property type="match status" value="1"/>
</dbReference>
<dbReference type="Pfam" id="PF04082">
    <property type="entry name" value="Fungal_trans"/>
    <property type="match status" value="1"/>
</dbReference>
<keyword evidence="4" id="KW-0238">DNA-binding</keyword>
<keyword evidence="3" id="KW-0805">Transcription regulation</keyword>
<dbReference type="SMART" id="SM00066">
    <property type="entry name" value="GAL4"/>
    <property type="match status" value="1"/>
</dbReference>
<reference evidence="9" key="2">
    <citation type="journal article" date="2023" name="IMA Fungus">
        <title>Comparative genomic study of the Penicillium genus elucidates a diverse pangenome and 15 lateral gene transfer events.</title>
        <authorList>
            <person name="Petersen C."/>
            <person name="Sorensen T."/>
            <person name="Nielsen M.R."/>
            <person name="Sondergaard T.E."/>
            <person name="Sorensen J.L."/>
            <person name="Fitzpatrick D.A."/>
            <person name="Frisvad J.C."/>
            <person name="Nielsen K.L."/>
        </authorList>
    </citation>
    <scope>NUCLEOTIDE SEQUENCE</scope>
    <source>
        <strain evidence="9">IBT 21472</strain>
    </source>
</reference>
<dbReference type="PROSITE" id="PS50048">
    <property type="entry name" value="ZN2_CY6_FUNGAL_2"/>
    <property type="match status" value="1"/>
</dbReference>
<feature type="region of interest" description="Disordered" evidence="7">
    <location>
        <begin position="414"/>
        <end position="438"/>
    </location>
</feature>
<evidence type="ECO:0000256" key="7">
    <source>
        <dbReference type="SAM" id="MobiDB-lite"/>
    </source>
</evidence>
<evidence type="ECO:0000259" key="8">
    <source>
        <dbReference type="PROSITE" id="PS50048"/>
    </source>
</evidence>
<accession>A0A9W9U0B3</accession>
<dbReference type="InterPro" id="IPR007219">
    <property type="entry name" value="XnlR_reg_dom"/>
</dbReference>
<dbReference type="GO" id="GO:0008270">
    <property type="term" value="F:zinc ion binding"/>
    <property type="evidence" value="ECO:0007669"/>
    <property type="project" value="InterPro"/>
</dbReference>
<dbReference type="SUPFAM" id="SSF57701">
    <property type="entry name" value="Zn2/Cys6 DNA-binding domain"/>
    <property type="match status" value="1"/>
</dbReference>
<evidence type="ECO:0000256" key="3">
    <source>
        <dbReference type="ARBA" id="ARBA00023015"/>
    </source>
</evidence>
<feature type="compositionally biased region" description="Polar residues" evidence="7">
    <location>
        <begin position="414"/>
        <end position="427"/>
    </location>
</feature>
<evidence type="ECO:0000256" key="2">
    <source>
        <dbReference type="ARBA" id="ARBA00022723"/>
    </source>
</evidence>
<gene>
    <name evidence="9" type="ORF">N7476_009875</name>
</gene>
<dbReference type="GO" id="GO:0003677">
    <property type="term" value="F:DNA binding"/>
    <property type="evidence" value="ECO:0007669"/>
    <property type="project" value="UniProtKB-KW"/>
</dbReference>
<keyword evidence="5" id="KW-0804">Transcription</keyword>
<keyword evidence="6" id="KW-0539">Nucleus</keyword>
<name>A0A9W9U0B3_9EURO</name>
<evidence type="ECO:0000256" key="4">
    <source>
        <dbReference type="ARBA" id="ARBA00023125"/>
    </source>
</evidence>
<keyword evidence="2" id="KW-0479">Metal-binding</keyword>
<dbReference type="CDD" id="cd12148">
    <property type="entry name" value="fungal_TF_MHR"/>
    <property type="match status" value="1"/>
</dbReference>
<proteinExistence type="predicted"/>
<dbReference type="InterPro" id="IPR050815">
    <property type="entry name" value="TF_fung"/>
</dbReference>
<dbReference type="AlphaFoldDB" id="A0A9W9U0B3"/>
<dbReference type="PANTHER" id="PTHR47338:SF23">
    <property type="entry name" value="ZN(II)2CYS6 TRANSCRIPTION FACTOR (EUROFUNG)"/>
    <property type="match status" value="1"/>
</dbReference>
<evidence type="ECO:0000313" key="9">
    <source>
        <dbReference type="EMBL" id="KAJ5303076.1"/>
    </source>
</evidence>
<dbReference type="CDD" id="cd00067">
    <property type="entry name" value="GAL4"/>
    <property type="match status" value="1"/>
</dbReference>
<feature type="compositionally biased region" description="Basic and acidic residues" evidence="7">
    <location>
        <begin position="428"/>
        <end position="438"/>
    </location>
</feature>
<keyword evidence="10" id="KW-1185">Reference proteome</keyword>
<evidence type="ECO:0000256" key="1">
    <source>
        <dbReference type="ARBA" id="ARBA00004123"/>
    </source>
</evidence>
<feature type="domain" description="Zn(2)-C6 fungal-type" evidence="8">
    <location>
        <begin position="21"/>
        <end position="57"/>
    </location>
</feature>
<evidence type="ECO:0000313" key="10">
    <source>
        <dbReference type="Proteomes" id="UP001147746"/>
    </source>
</evidence>
<dbReference type="Proteomes" id="UP001147746">
    <property type="component" value="Unassembled WGS sequence"/>
</dbReference>
<sequence length="738" mass="83188">MESSDAREISIQQGTETETPACQSCRSRKLRCSREVPACSRCSRLGRSSLTRVECHYDYTRNKPGVKVGIIQTLTQRVELLEAELEAVRVHQQPHAIDSCPVNAGHDAGAIRGLVSSLMEEWVQNRPYLNQSQQPGTTSLLEVHDDLPQRDTVLTELTNRQSNKRRHTDQGIPERCHSSAQIPPDNLVNAILDAYFSIVHPFIPIIHEMLFRSRLRDPNERPKLVVVLHAMMVCALRYVANERLATDWLETYPDASQRSRELVILSGMDGLSVENLQALVIVTFVHIGDGEANKAWPLIGTLARGVVYLGLHTEPEETQRGEVSLKPLSSLSPARVWTEAEERRRVFWNVFLLDRFCSTATGEDVQVRLPSDGLYWVKEEPVTTPFFNVWDSSLGRMGKSVSFLPSHFTSLADQDKQSTATAPTSERVTPDGRVPENRSVDVSTIGSFAYCVEATESLNRVVKFFLQRPVDFQSKQEFRAWLTRFKELDLQLIHWKMFLPRRWKDSNISKEPAFVHMDPNLTLAHITHNTSMILLHQSIAYPRASILEKVRLASTASAETCQLAASETANIVQKYLQYTPFVGLVNHQFSLCTYLSARLDIPDAYHILLSSLQQMSSRWVSMNPSLKLTSNATDFSQGLSSQLHTLQRMIGSPSFNVTASDYVAEVNHALGVKLPAVSPGESQWLAERRTQQRHSIIPVGARHSHYLDTNGLRTGSDHQSPFSHTYVFHRVSLPITKP</sequence>
<comment type="subcellular location">
    <subcellularLocation>
        <location evidence="1">Nucleus</location>
    </subcellularLocation>
</comment>
<dbReference type="GO" id="GO:0000981">
    <property type="term" value="F:DNA-binding transcription factor activity, RNA polymerase II-specific"/>
    <property type="evidence" value="ECO:0007669"/>
    <property type="project" value="InterPro"/>
</dbReference>
<dbReference type="EMBL" id="JAPZBO010000009">
    <property type="protein sequence ID" value="KAJ5303076.1"/>
    <property type="molecule type" value="Genomic_DNA"/>
</dbReference>
<protein>
    <recommendedName>
        <fullName evidence="8">Zn(2)-C6 fungal-type domain-containing protein</fullName>
    </recommendedName>
</protein>
<dbReference type="InterPro" id="IPR036864">
    <property type="entry name" value="Zn2-C6_fun-type_DNA-bd_sf"/>
</dbReference>
<dbReference type="InterPro" id="IPR001138">
    <property type="entry name" value="Zn2Cys6_DnaBD"/>
</dbReference>
<reference evidence="9" key="1">
    <citation type="submission" date="2022-12" db="EMBL/GenBank/DDBJ databases">
        <authorList>
            <person name="Petersen C."/>
        </authorList>
    </citation>
    <scope>NUCLEOTIDE SEQUENCE</scope>
    <source>
        <strain evidence="9">IBT 21472</strain>
    </source>
</reference>
<dbReference type="GO" id="GO:0006351">
    <property type="term" value="P:DNA-templated transcription"/>
    <property type="evidence" value="ECO:0007669"/>
    <property type="project" value="InterPro"/>
</dbReference>
<dbReference type="PANTHER" id="PTHR47338">
    <property type="entry name" value="ZN(II)2CYS6 TRANSCRIPTION FACTOR (EUROFUNG)-RELATED"/>
    <property type="match status" value="1"/>
</dbReference>
<organism evidence="9 10">
    <name type="scientific">Penicillium atrosanguineum</name>
    <dbReference type="NCBI Taxonomy" id="1132637"/>
    <lineage>
        <taxon>Eukaryota</taxon>
        <taxon>Fungi</taxon>
        <taxon>Dikarya</taxon>
        <taxon>Ascomycota</taxon>
        <taxon>Pezizomycotina</taxon>
        <taxon>Eurotiomycetes</taxon>
        <taxon>Eurotiomycetidae</taxon>
        <taxon>Eurotiales</taxon>
        <taxon>Aspergillaceae</taxon>
        <taxon>Penicillium</taxon>
    </lineage>
</organism>
<dbReference type="GO" id="GO:0005634">
    <property type="term" value="C:nucleus"/>
    <property type="evidence" value="ECO:0007669"/>
    <property type="project" value="UniProtKB-SubCell"/>
</dbReference>
<evidence type="ECO:0000256" key="5">
    <source>
        <dbReference type="ARBA" id="ARBA00023163"/>
    </source>
</evidence>